<organism evidence="1 2">
    <name type="scientific">Ruminococcus albus (strain ATCC 27210 / DSM 20455 / JCM 14654 / NCDO 2250 / 7)</name>
    <dbReference type="NCBI Taxonomy" id="697329"/>
    <lineage>
        <taxon>Bacteria</taxon>
        <taxon>Bacillati</taxon>
        <taxon>Bacillota</taxon>
        <taxon>Clostridia</taxon>
        <taxon>Eubacteriales</taxon>
        <taxon>Oscillospiraceae</taxon>
        <taxon>Ruminococcus</taxon>
    </lineage>
</organism>
<dbReference type="AlphaFoldDB" id="E6UGE8"/>
<gene>
    <name evidence="1" type="ordered locus">Rumal_1484</name>
</gene>
<sequence>MKEVLEECRYCHAPLKLEISETSIHTFQGHRNEFTIKNEPYLACTKCNNRFQAEPYQFEKTGAFLDFLMSIKLKSAEIEYKNMIVYAVSSEPSARTLREPLSRSKEPLVINAILELGSFAFIPQST</sequence>
<evidence type="ECO:0008006" key="3">
    <source>
        <dbReference type="Google" id="ProtNLM"/>
    </source>
</evidence>
<proteinExistence type="predicted"/>
<dbReference type="RefSeq" id="WP_013498151.1">
    <property type="nucleotide sequence ID" value="NC_014833.1"/>
</dbReference>
<name>E6UGE8_RUMA7</name>
<dbReference type="HOGENOM" id="CLU_162041_0_0_9"/>
<dbReference type="KEGG" id="ral:Rumal_1484"/>
<protein>
    <recommendedName>
        <fullName evidence="3">CpXC domain-containing protein</fullName>
    </recommendedName>
</protein>
<evidence type="ECO:0000313" key="2">
    <source>
        <dbReference type="Proteomes" id="UP000006919"/>
    </source>
</evidence>
<accession>E6UGE8</accession>
<dbReference type="Proteomes" id="UP000006919">
    <property type="component" value="Chromosome"/>
</dbReference>
<evidence type="ECO:0000313" key="1">
    <source>
        <dbReference type="EMBL" id="ADU21986.1"/>
    </source>
</evidence>
<reference evidence="1 2" key="1">
    <citation type="journal article" date="2011" name="J. Bacteriol.">
        <title>Complete genome of the cellulolytic ruminal bacterium Ruminococcus albus 7.</title>
        <authorList>
            <person name="Suen G."/>
            <person name="Stevenson D.M."/>
            <person name="Bruce D.C."/>
            <person name="Chertkov O."/>
            <person name="Copeland A."/>
            <person name="Cheng J.F."/>
            <person name="Detter C."/>
            <person name="Detter J.C."/>
            <person name="Goodwin L.A."/>
            <person name="Han C.S."/>
            <person name="Hauser L.J."/>
            <person name="Ivanova N.N."/>
            <person name="Kyrpides N.C."/>
            <person name="Land M.L."/>
            <person name="Lapidus A."/>
            <person name="Lucas S."/>
            <person name="Ovchinnikova G."/>
            <person name="Pitluck S."/>
            <person name="Tapia R."/>
            <person name="Woyke T."/>
            <person name="Boyum J."/>
            <person name="Mead D."/>
            <person name="Weimer P.J."/>
        </authorList>
    </citation>
    <scope>NUCLEOTIDE SEQUENCE [LARGE SCALE GENOMIC DNA]</scope>
    <source>
        <strain evidence="2">ATCC 27210 / DSM 20455 / JCM 14654 / NCDO 2250 / 7</strain>
    </source>
</reference>
<dbReference type="EMBL" id="CP002403">
    <property type="protein sequence ID" value="ADU21986.1"/>
    <property type="molecule type" value="Genomic_DNA"/>
</dbReference>